<feature type="compositionally biased region" description="Polar residues" evidence="1">
    <location>
        <begin position="65"/>
        <end position="75"/>
    </location>
</feature>
<evidence type="ECO:0000313" key="2">
    <source>
        <dbReference type="EMBL" id="GMI08408.1"/>
    </source>
</evidence>
<gene>
    <name evidence="2" type="ORF">TrLO_g4641</name>
</gene>
<proteinExistence type="predicted"/>
<reference evidence="3" key="1">
    <citation type="journal article" date="2023" name="Commun. Biol.">
        <title>Genome analysis of Parmales, the sister group of diatoms, reveals the evolutionary specialization of diatoms from phago-mixotrophs to photoautotrophs.</title>
        <authorList>
            <person name="Ban H."/>
            <person name="Sato S."/>
            <person name="Yoshikawa S."/>
            <person name="Yamada K."/>
            <person name="Nakamura Y."/>
            <person name="Ichinomiya M."/>
            <person name="Sato N."/>
            <person name="Blanc-Mathieu R."/>
            <person name="Endo H."/>
            <person name="Kuwata A."/>
            <person name="Ogata H."/>
        </authorList>
    </citation>
    <scope>NUCLEOTIDE SEQUENCE [LARGE SCALE GENOMIC DNA]</scope>
    <source>
        <strain evidence="3">NIES 3700</strain>
    </source>
</reference>
<feature type="compositionally biased region" description="Acidic residues" evidence="1">
    <location>
        <begin position="10"/>
        <end position="42"/>
    </location>
</feature>
<accession>A0A9W7FAT9</accession>
<dbReference type="EMBL" id="BRXW01000123">
    <property type="protein sequence ID" value="GMI08408.1"/>
    <property type="molecule type" value="Genomic_DNA"/>
</dbReference>
<comment type="caution">
    <text evidence="2">The sequence shown here is derived from an EMBL/GenBank/DDBJ whole genome shotgun (WGS) entry which is preliminary data.</text>
</comment>
<sequence length="136" mass="15169">METPSSVDDTQVDDTQVDDTQVDDTQVDDTQVDDTQVDDTQVDDTSPLQEVDSKEEDWRDDPASSLPNSGSNSNYFTVEIHEEPEDLLQAILGDQNQAAHLYQEVLQLRPSNGGIVSYWAFTDKSQCVDMVIDLTV</sequence>
<keyword evidence="3" id="KW-1185">Reference proteome</keyword>
<evidence type="ECO:0000256" key="1">
    <source>
        <dbReference type="SAM" id="MobiDB-lite"/>
    </source>
</evidence>
<dbReference type="AlphaFoldDB" id="A0A9W7FAT9"/>
<evidence type="ECO:0000313" key="3">
    <source>
        <dbReference type="Proteomes" id="UP001165122"/>
    </source>
</evidence>
<dbReference type="Proteomes" id="UP001165122">
    <property type="component" value="Unassembled WGS sequence"/>
</dbReference>
<name>A0A9W7FAT9_9STRA</name>
<feature type="region of interest" description="Disordered" evidence="1">
    <location>
        <begin position="1"/>
        <end position="75"/>
    </location>
</feature>
<organism evidence="2 3">
    <name type="scientific">Triparma laevis f. longispina</name>
    <dbReference type="NCBI Taxonomy" id="1714387"/>
    <lineage>
        <taxon>Eukaryota</taxon>
        <taxon>Sar</taxon>
        <taxon>Stramenopiles</taxon>
        <taxon>Ochrophyta</taxon>
        <taxon>Bolidophyceae</taxon>
        <taxon>Parmales</taxon>
        <taxon>Triparmaceae</taxon>
        <taxon>Triparma</taxon>
    </lineage>
</organism>
<protein>
    <submittedName>
        <fullName evidence="2">Uncharacterized protein</fullName>
    </submittedName>
</protein>